<dbReference type="InterPro" id="IPR005821">
    <property type="entry name" value="Ion_trans_dom"/>
</dbReference>
<feature type="region of interest" description="Disordered" evidence="17">
    <location>
        <begin position="2170"/>
        <end position="2203"/>
    </location>
</feature>
<dbReference type="FunFam" id="1.10.287.70:FF:000093">
    <property type="entry name" value="Calcium channel subunit Cch1"/>
    <property type="match status" value="1"/>
</dbReference>
<comment type="similarity">
    <text evidence="15">Belongs to the calcium channel alpha-1 subunit (TC 1.A.1.11) family.</text>
</comment>
<evidence type="ECO:0000256" key="5">
    <source>
        <dbReference type="ARBA" id="ARBA00022568"/>
    </source>
</evidence>
<feature type="transmembrane region" description="Helical" evidence="18">
    <location>
        <begin position="1368"/>
        <end position="1393"/>
    </location>
</feature>
<dbReference type="GO" id="GO:0008331">
    <property type="term" value="F:high voltage-gated calcium channel activity"/>
    <property type="evidence" value="ECO:0007669"/>
    <property type="project" value="TreeGrafter"/>
</dbReference>
<keyword evidence="11" id="KW-0406">Ion transport</keyword>
<feature type="compositionally biased region" description="Polar residues" evidence="17">
    <location>
        <begin position="168"/>
        <end position="178"/>
    </location>
</feature>
<dbReference type="GO" id="GO:0005891">
    <property type="term" value="C:voltage-gated calcium channel complex"/>
    <property type="evidence" value="ECO:0007669"/>
    <property type="project" value="TreeGrafter"/>
</dbReference>
<dbReference type="EMBL" id="LN483166">
    <property type="protein sequence ID" value="CED84829.1"/>
    <property type="molecule type" value="Genomic_DNA"/>
</dbReference>
<evidence type="ECO:0000256" key="17">
    <source>
        <dbReference type="SAM" id="MobiDB-lite"/>
    </source>
</evidence>
<dbReference type="PROSITE" id="PS50222">
    <property type="entry name" value="EF_HAND_2"/>
    <property type="match status" value="1"/>
</dbReference>
<feature type="region of interest" description="Disordered" evidence="17">
    <location>
        <begin position="250"/>
        <end position="333"/>
    </location>
</feature>
<evidence type="ECO:0000256" key="6">
    <source>
        <dbReference type="ARBA" id="ARBA00022673"/>
    </source>
</evidence>
<evidence type="ECO:0000256" key="8">
    <source>
        <dbReference type="ARBA" id="ARBA00022837"/>
    </source>
</evidence>
<comment type="subcellular location">
    <subcellularLocation>
        <location evidence="1">Cell membrane</location>
        <topology evidence="1">Multi-pass membrane protein</topology>
    </subcellularLocation>
</comment>
<feature type="transmembrane region" description="Helical" evidence="18">
    <location>
        <begin position="978"/>
        <end position="996"/>
    </location>
</feature>
<feature type="region of interest" description="Disordered" evidence="17">
    <location>
        <begin position="463"/>
        <end position="489"/>
    </location>
</feature>
<evidence type="ECO:0000256" key="2">
    <source>
        <dbReference type="ARBA" id="ARBA00022448"/>
    </source>
</evidence>
<keyword evidence="13" id="KW-0325">Glycoprotein</keyword>
<dbReference type="PANTHER" id="PTHR45628">
    <property type="entry name" value="VOLTAGE-DEPENDENT CALCIUM CHANNEL TYPE A SUBUNIT ALPHA-1"/>
    <property type="match status" value="1"/>
</dbReference>
<evidence type="ECO:0000313" key="20">
    <source>
        <dbReference type="EMBL" id="CED84829.1"/>
    </source>
</evidence>
<evidence type="ECO:0000256" key="13">
    <source>
        <dbReference type="ARBA" id="ARBA00023180"/>
    </source>
</evidence>
<evidence type="ECO:0000256" key="1">
    <source>
        <dbReference type="ARBA" id="ARBA00004651"/>
    </source>
</evidence>
<name>A0A0F7SVU1_PHARH</name>
<evidence type="ECO:0000256" key="3">
    <source>
        <dbReference type="ARBA" id="ARBA00022475"/>
    </source>
</evidence>
<feature type="compositionally biased region" description="Basic and acidic residues" evidence="17">
    <location>
        <begin position="273"/>
        <end position="300"/>
    </location>
</feature>
<feature type="region of interest" description="Disordered" evidence="17">
    <location>
        <begin position="2263"/>
        <end position="2293"/>
    </location>
</feature>
<feature type="compositionally biased region" description="Polar residues" evidence="17">
    <location>
        <begin position="62"/>
        <end position="99"/>
    </location>
</feature>
<keyword evidence="4" id="KW-0597">Phosphoprotein</keyword>
<organism evidence="20">
    <name type="scientific">Phaffia rhodozyma</name>
    <name type="common">Yeast</name>
    <name type="synonym">Xanthophyllomyces dendrorhous</name>
    <dbReference type="NCBI Taxonomy" id="264483"/>
    <lineage>
        <taxon>Eukaryota</taxon>
        <taxon>Fungi</taxon>
        <taxon>Dikarya</taxon>
        <taxon>Basidiomycota</taxon>
        <taxon>Agaricomycotina</taxon>
        <taxon>Tremellomycetes</taxon>
        <taxon>Cystofilobasidiales</taxon>
        <taxon>Mrakiaceae</taxon>
        <taxon>Phaffia</taxon>
    </lineage>
</organism>
<feature type="transmembrane region" description="Helical" evidence="18">
    <location>
        <begin position="1513"/>
        <end position="1533"/>
    </location>
</feature>
<feature type="transmembrane region" description="Helical" evidence="18">
    <location>
        <begin position="1921"/>
        <end position="1939"/>
    </location>
</feature>
<feature type="compositionally biased region" description="Polar residues" evidence="17">
    <location>
        <begin position="612"/>
        <end position="633"/>
    </location>
</feature>
<feature type="domain" description="EF-hand" evidence="19">
    <location>
        <begin position="1965"/>
        <end position="2000"/>
    </location>
</feature>
<feature type="compositionally biased region" description="Acidic residues" evidence="17">
    <location>
        <begin position="262"/>
        <end position="272"/>
    </location>
</feature>
<keyword evidence="9" id="KW-0851">Voltage-gated channel</keyword>
<feature type="compositionally biased region" description="Low complexity" evidence="17">
    <location>
        <begin position="12"/>
        <end position="22"/>
    </location>
</feature>
<feature type="transmembrane region" description="Helical" evidence="18">
    <location>
        <begin position="1146"/>
        <end position="1171"/>
    </location>
</feature>
<evidence type="ECO:0000256" key="15">
    <source>
        <dbReference type="ARBA" id="ARBA00061395"/>
    </source>
</evidence>
<feature type="compositionally biased region" description="Low complexity" evidence="17">
    <location>
        <begin position="48"/>
        <end position="60"/>
    </location>
</feature>
<dbReference type="InterPro" id="IPR050599">
    <property type="entry name" value="VDCC_alpha-1_subunit"/>
</dbReference>
<protein>
    <recommendedName>
        <fullName evidence="16">Calcium-channel protein CCH1</fullName>
    </recommendedName>
</protein>
<evidence type="ECO:0000256" key="18">
    <source>
        <dbReference type="SAM" id="Phobius"/>
    </source>
</evidence>
<feature type="compositionally biased region" description="Polar residues" evidence="17">
    <location>
        <begin position="2278"/>
        <end position="2287"/>
    </location>
</feature>
<feature type="transmembrane region" description="Helical" evidence="18">
    <location>
        <begin position="739"/>
        <end position="759"/>
    </location>
</feature>
<dbReference type="GO" id="GO:0098703">
    <property type="term" value="P:calcium ion import across plasma membrane"/>
    <property type="evidence" value="ECO:0007669"/>
    <property type="project" value="TreeGrafter"/>
</dbReference>
<evidence type="ECO:0000259" key="19">
    <source>
        <dbReference type="PROSITE" id="PS50222"/>
    </source>
</evidence>
<keyword evidence="2" id="KW-0813">Transport</keyword>
<feature type="compositionally biased region" description="Low complexity" evidence="17">
    <location>
        <begin position="208"/>
        <end position="220"/>
    </location>
</feature>
<evidence type="ECO:0000256" key="10">
    <source>
        <dbReference type="ARBA" id="ARBA00022989"/>
    </source>
</evidence>
<feature type="transmembrane region" description="Helical" evidence="18">
    <location>
        <begin position="1736"/>
        <end position="1759"/>
    </location>
</feature>
<feature type="transmembrane region" description="Helical" evidence="18">
    <location>
        <begin position="376"/>
        <end position="397"/>
    </location>
</feature>
<feature type="region of interest" description="Disordered" evidence="17">
    <location>
        <begin position="1"/>
        <end position="233"/>
    </location>
</feature>
<feature type="transmembrane region" description="Helical" evidence="18">
    <location>
        <begin position="1771"/>
        <end position="1791"/>
    </location>
</feature>
<dbReference type="Gene3D" id="1.20.120.350">
    <property type="entry name" value="Voltage-gated potassium channels. Chain C"/>
    <property type="match status" value="4"/>
</dbReference>
<keyword evidence="6" id="KW-0107">Calcium channel</keyword>
<feature type="transmembrane region" description="Helical" evidence="18">
    <location>
        <begin position="1413"/>
        <end position="1435"/>
    </location>
</feature>
<evidence type="ECO:0000256" key="7">
    <source>
        <dbReference type="ARBA" id="ARBA00022692"/>
    </source>
</evidence>
<feature type="transmembrane region" description="Helical" evidence="18">
    <location>
        <begin position="409"/>
        <end position="431"/>
    </location>
</feature>
<reference evidence="20" key="1">
    <citation type="submission" date="2014-08" db="EMBL/GenBank/DDBJ databases">
        <authorList>
            <person name="Sharma Rahul"/>
            <person name="Thines Marco"/>
        </authorList>
    </citation>
    <scope>NUCLEOTIDE SEQUENCE</scope>
</reference>
<feature type="transmembrane region" description="Helical" evidence="18">
    <location>
        <begin position="945"/>
        <end position="966"/>
    </location>
</feature>
<dbReference type="SUPFAM" id="SSF81324">
    <property type="entry name" value="Voltage-gated potassium channels"/>
    <property type="match status" value="4"/>
</dbReference>
<feature type="compositionally biased region" description="Polar residues" evidence="17">
    <location>
        <begin position="2192"/>
        <end position="2203"/>
    </location>
</feature>
<keyword evidence="7 18" id="KW-0812">Transmembrane</keyword>
<feature type="transmembrane region" description="Helical" evidence="18">
    <location>
        <begin position="871"/>
        <end position="901"/>
    </location>
</feature>
<dbReference type="InterPro" id="IPR027359">
    <property type="entry name" value="Volt_channel_dom_sf"/>
</dbReference>
<keyword evidence="3" id="KW-1003">Cell membrane</keyword>
<accession>A0A0F7SVU1</accession>
<keyword evidence="10 18" id="KW-1133">Transmembrane helix</keyword>
<evidence type="ECO:0000256" key="9">
    <source>
        <dbReference type="ARBA" id="ARBA00022882"/>
    </source>
</evidence>
<dbReference type="Gene3D" id="1.10.287.70">
    <property type="match status" value="4"/>
</dbReference>
<feature type="transmembrane region" description="Helical" evidence="18">
    <location>
        <begin position="1447"/>
        <end position="1469"/>
    </location>
</feature>
<feature type="region of interest" description="Disordered" evidence="17">
    <location>
        <begin position="577"/>
        <end position="596"/>
    </location>
</feature>
<feature type="compositionally biased region" description="Low complexity" evidence="17">
    <location>
        <begin position="586"/>
        <end position="596"/>
    </location>
</feature>
<evidence type="ECO:0000256" key="11">
    <source>
        <dbReference type="ARBA" id="ARBA00023065"/>
    </source>
</evidence>
<feature type="transmembrane region" description="Helical" evidence="18">
    <location>
        <begin position="1062"/>
        <end position="1092"/>
    </location>
</feature>
<feature type="region of interest" description="Disordered" evidence="17">
    <location>
        <begin position="520"/>
        <end position="546"/>
    </location>
</feature>
<sequence>MSVSEPAELPTGLDSSPGSPSSDLRDETALPPSSEQPTRNLDIGRIESPSVDSPLSLVSDHYSASASASIPTLLGSSTSPRHAISTSAQIASVEPSSHDSPMGSFSAERPSSPSTESQPRDSPPVSPRLPSELFSPFHQDGHHSSQDESGSSGETSVVDEARIPLSPRTHSSHASRFTISPRRNLPSGSQHHHPFTPDRSPKRAQKPSLSIPSSSFQTSSTLRAVSRGFRRASSKVVNLDGRNKADYISASDGAVQLRDENDPCEDEDEDDESIRRRIRDTSDEVDKSQKRPWRSNKDGRLASPGIGDGTANSTRRPSFASSASNNSNPAGMTNKAVPKLIGSGPLVGKSLGIFRPDHPLRKACWKVMSNKMTEPIIIVLIITNAVVVVLQGALTSAQAIGMQWEDWCLLALFLIFTLEMFARIIVSGLIFDPFTAHSLAESKSLAPKETTPSSIIPLAAVSSDTRHPNDAPHSNNISNTLPLASPAKETPRNVRFKSGVIKVRAVLALTGTTSEAWKAREEKAMGERKQRAEQEQERADTYEQVEDSDDDEFMFSIMPEIGLDQQSLQRTDGEIGSFGLRNRRSPGTITEEPLPITPTFDIESLPSILPSLGSTTSSQSHQFGSRSASGSTSDTLFLHKSIKSRASTLELPFQDSLKKQRELASFGRPYLRHSWHRIDLLAIISFWIMFGLSASGKEAQPTLHLFIFRALSVLRTGRLLVITRGTATILHSLKRAGPLLVNVAFFVMFSIGIFSIIGVQCFQGSMRRSCYTVNPTNSSDLTTLSHACGGWYDASSNSNKGPVYIDDIDLPIVNFAKGYICPRGQRCIEQYDSVEVGQTFDNILGSMMQVVIIASANSWSSVMYQVMETDYWFACVYFILGIIIINLWFSQLFVAVIANAFSDIRSETKRSAFGATDSNMTGNPADDWNANENKRRQKNNPIMKWYNRTSFVWVVGIILTLAAQATKTEVDPTSYDNRMNIVLLVSAIAFDVEILIRIAGHYPDLKSFFTNAVNDFDLVLALVSTIIEMPGIQKTLAHGWLTIFPLARWYRVILAVPRMKPLLIAVFGHVSGLLNMTLFLVLTILIAAMFALQLFQNDIEQDGQTMITFDQIYNSFIGMYQIFSSENWTEPLYTVLDAEFGYKQGVVSGIFLCLWFMFSNFIMLQLFIAVIQENFAVAEETKKNHQIEAFLRRTEPRRPQDTFLDKFNPYLLFKPKQTIVQRNPGIPVKRSLTDGDFGPTDAGMKQEGMRSFVRNMFGRAAEKSKAEEIALKDLSKGRVDNITPSAQPTGLNRYLDFARSIETTDEAAQAIREKRAYQVEFIAAYPGFDVSLWLFSQSNPIRQFCQSMVPPADGDRLFGRSARPSRTFALKIVMILTVVSGIVVAAVATPIYRRVYYTTHIADRQSWFDLTEIALAWVFILEFMIKVIADGFMFCPNAYLRSTWNCIDFVILICLLANTTTSLMTYGGLSRFTRALKAVRSLRLITLSVRAREILYSVVFAGGGKIIDASMLVLLYMVPYAVWGVNCFSGLLYSCNDSSISSRGECIGEYLATPVDGVGSGFLTPRIWTNPTVDASVWSFDDFQKSILILFEIVSLEGWTDVMASVMNITKINQQPNINASQWNALFFLFYNLFGAVIILTLFVTIIIEAYGKRSGSALLLNDQRQWINLKKTIARQGPAKRPHRRPKSALRSWCFDRAVSKHGWWANMMFASYILHTIIMATNTYDSSKKGSTGALIRNCLFLALSVLYAIDIVIRIYGLGWKSFKDNGWSIFDMVTVCGTFATTAGSIFSSPSGWTYSGQIQKAFLILIILKLVQTSSSLNQLFKTAIVSAPAIGNLFLLWFCFFVFFSIVTLEVFSLTKWSNGETQNANFRDFGNSVVMLAFMSTGEGWNGFMHDYALNYPRCVENENYLDTDCGSTAWSYGIFIAWNVISMYLFVNMFTGIVVESFSYVFQVPGKASLNREEIRAFKKAWALFDPNRTGYIIKEQFIPFFAKLSGVFEVRTYPREASVTNLLPLCQPTADTLESDIIIGKFHTIDVRALRVLLSKIDFTQVRQRKALNVRLYHEAIISEEAGKGISFANMLILLSHYKLIDDEHALLVDELVRRRKHVRKVTESLSTERIRSLFLAIQTRRRYLQYQKETKLALQKQSRSDIPLIVLDSTGATSSPDLEIDPFDTPSPQQLQPFGLNSPISPTLSPLSRQSSYTLSHGFAGSNADLREAQDDGEDDWLIGDIERRGSSPGGWAERLTLSSESLVSMSVFDRNLPPSSPSNSTSMNDVNFCDSQSKTRRP</sequence>
<feature type="transmembrane region" description="Helical" evidence="18">
    <location>
        <begin position="1625"/>
        <end position="1648"/>
    </location>
</feature>
<evidence type="ECO:0000256" key="16">
    <source>
        <dbReference type="ARBA" id="ARBA00067459"/>
    </source>
</evidence>
<dbReference type="Pfam" id="PF00520">
    <property type="entry name" value="Ion_trans"/>
    <property type="match status" value="4"/>
</dbReference>
<evidence type="ECO:0000256" key="12">
    <source>
        <dbReference type="ARBA" id="ARBA00023136"/>
    </source>
</evidence>
<dbReference type="InterPro" id="IPR002048">
    <property type="entry name" value="EF_hand_dom"/>
</dbReference>
<keyword evidence="12 18" id="KW-0472">Membrane</keyword>
<keyword evidence="14" id="KW-0407">Ion channel</keyword>
<feature type="transmembrane region" description="Helical" evidence="18">
    <location>
        <begin position="1705"/>
        <end position="1724"/>
    </location>
</feature>
<keyword evidence="8" id="KW-0106">Calcium</keyword>
<evidence type="ECO:0000256" key="14">
    <source>
        <dbReference type="ARBA" id="ARBA00023303"/>
    </source>
</evidence>
<feature type="compositionally biased region" description="Low complexity" evidence="17">
    <location>
        <begin position="317"/>
        <end position="330"/>
    </location>
</feature>
<proteinExistence type="inferred from homology"/>
<feature type="transmembrane region" description="Helical" evidence="18">
    <location>
        <begin position="1828"/>
        <end position="1853"/>
    </location>
</feature>
<dbReference type="GO" id="GO:0005509">
    <property type="term" value="F:calcium ion binding"/>
    <property type="evidence" value="ECO:0007669"/>
    <property type="project" value="InterPro"/>
</dbReference>
<keyword evidence="5" id="KW-0109">Calcium transport</keyword>
<evidence type="ECO:0000256" key="4">
    <source>
        <dbReference type="ARBA" id="ARBA00022553"/>
    </source>
</evidence>
<feature type="region of interest" description="Disordered" evidence="17">
    <location>
        <begin position="611"/>
        <end position="633"/>
    </location>
</feature>
<feature type="compositionally biased region" description="Basic and acidic residues" evidence="17">
    <location>
        <begin position="520"/>
        <end position="541"/>
    </location>
</feature>
<dbReference type="PANTHER" id="PTHR45628:SF7">
    <property type="entry name" value="VOLTAGE-DEPENDENT CALCIUM CHANNEL TYPE A SUBUNIT ALPHA-1"/>
    <property type="match status" value="1"/>
</dbReference>
<feature type="compositionally biased region" description="Polar residues" evidence="17">
    <location>
        <begin position="472"/>
        <end position="482"/>
    </location>
</feature>